<dbReference type="RefSeq" id="WP_209738028.1">
    <property type="nucleotide sequence ID" value="NZ_CP072611.1"/>
</dbReference>
<keyword evidence="1" id="KW-0472">Membrane</keyword>
<evidence type="ECO:0000313" key="3">
    <source>
        <dbReference type="Proteomes" id="UP001597371"/>
    </source>
</evidence>
<keyword evidence="3" id="KW-1185">Reference proteome</keyword>
<protein>
    <submittedName>
        <fullName evidence="2">VirB3 family type IV secretion system protein</fullName>
    </submittedName>
</protein>
<comment type="caution">
    <text evidence="2">The sequence shown here is derived from an EMBL/GenBank/DDBJ whole genome shotgun (WGS) entry which is preliminary data.</text>
</comment>
<keyword evidence="1" id="KW-1133">Transmembrane helix</keyword>
<gene>
    <name evidence="2" type="ORF">ACFSKQ_09365</name>
</gene>
<feature type="transmembrane region" description="Helical" evidence="1">
    <location>
        <begin position="30"/>
        <end position="54"/>
    </location>
</feature>
<proteinExistence type="predicted"/>
<organism evidence="2 3">
    <name type="scientific">Aureimonas populi</name>
    <dbReference type="NCBI Taxonomy" id="1701758"/>
    <lineage>
        <taxon>Bacteria</taxon>
        <taxon>Pseudomonadati</taxon>
        <taxon>Pseudomonadota</taxon>
        <taxon>Alphaproteobacteria</taxon>
        <taxon>Hyphomicrobiales</taxon>
        <taxon>Aurantimonadaceae</taxon>
        <taxon>Aureimonas</taxon>
    </lineage>
</organism>
<reference evidence="3" key="1">
    <citation type="journal article" date="2019" name="Int. J. Syst. Evol. Microbiol.">
        <title>The Global Catalogue of Microorganisms (GCM) 10K type strain sequencing project: providing services to taxonomists for standard genome sequencing and annotation.</title>
        <authorList>
            <consortium name="The Broad Institute Genomics Platform"/>
            <consortium name="The Broad Institute Genome Sequencing Center for Infectious Disease"/>
            <person name="Wu L."/>
            <person name="Ma J."/>
        </authorList>
    </citation>
    <scope>NUCLEOTIDE SEQUENCE [LARGE SCALE GENOMIC DNA]</scope>
    <source>
        <strain evidence="3">ZS-35-S2</strain>
    </source>
</reference>
<name>A0ABW5CLU6_9HYPH</name>
<sequence length="73" mass="7677">MAAVVDGFEVPLHRSLTEPVLMGGAPRSVAILNGTLAAAIGIGLQLWIGGALLWMAGHPGGRKRVFKARRKAF</sequence>
<keyword evidence="1" id="KW-0812">Transmembrane</keyword>
<accession>A0ABW5CLU6</accession>
<dbReference type="EMBL" id="JBHUIJ010000011">
    <property type="protein sequence ID" value="MFD2237672.1"/>
    <property type="molecule type" value="Genomic_DNA"/>
</dbReference>
<evidence type="ECO:0000313" key="2">
    <source>
        <dbReference type="EMBL" id="MFD2237672.1"/>
    </source>
</evidence>
<evidence type="ECO:0000256" key="1">
    <source>
        <dbReference type="SAM" id="Phobius"/>
    </source>
</evidence>
<dbReference type="Proteomes" id="UP001597371">
    <property type="component" value="Unassembled WGS sequence"/>
</dbReference>